<evidence type="ECO:0000313" key="12">
    <source>
        <dbReference type="Proteomes" id="UP000192478"/>
    </source>
</evidence>
<dbReference type="SUPFAM" id="SSF52540">
    <property type="entry name" value="P-loop containing nucleoside triphosphate hydrolases"/>
    <property type="match status" value="1"/>
</dbReference>
<evidence type="ECO:0000256" key="1">
    <source>
        <dbReference type="ARBA" id="ARBA00004202"/>
    </source>
</evidence>
<dbReference type="InterPro" id="IPR003439">
    <property type="entry name" value="ABC_transporter-like_ATP-bd"/>
</dbReference>
<keyword evidence="3" id="KW-0813">Transport</keyword>
<dbReference type="PROSITE" id="PS00211">
    <property type="entry name" value="ABC_TRANSPORTER_1"/>
    <property type="match status" value="1"/>
</dbReference>
<sequence length="271" mass="30556">MVLLEVKNLKVWDTRNNEVIIKNNSFSVKENRCLAIVGESGSGKSMTCKSIMRLNKPWIEASGNVLFKGKDIFNLPNTKMRKLCGKNIAMIMQNGMSAFDPSSTIGVHLRETLWEHYGWDKKHADEAMVQSMESIMLKNPKEILKKYPHQLSGGMLQRIMIALTLVLEPDVIIADEPTTALDTITQFEVIHQFVSLRKRTKSSMIFISHDLGVVKKIADDVIVMQDGCIVESGTLSEIFKNPKNNYTRYLISTREELGNKYKKMLGGGIGC</sequence>
<dbReference type="Pfam" id="PF00005">
    <property type="entry name" value="ABC_tran"/>
    <property type="match status" value="1"/>
</dbReference>
<dbReference type="NCBIfam" id="NF047576">
    <property type="entry name" value="opine_ATP_CntF"/>
    <property type="match status" value="1"/>
</dbReference>
<evidence type="ECO:0000256" key="5">
    <source>
        <dbReference type="ARBA" id="ARBA00022741"/>
    </source>
</evidence>
<evidence type="ECO:0000256" key="3">
    <source>
        <dbReference type="ARBA" id="ARBA00022448"/>
    </source>
</evidence>
<keyword evidence="11" id="KW-1185">Reference proteome</keyword>
<dbReference type="GO" id="GO:0005524">
    <property type="term" value="F:ATP binding"/>
    <property type="evidence" value="ECO:0007669"/>
    <property type="project" value="UniProtKB-KW"/>
</dbReference>
<dbReference type="InterPro" id="IPR027417">
    <property type="entry name" value="P-loop_NTPase"/>
</dbReference>
<dbReference type="InterPro" id="IPR017871">
    <property type="entry name" value="ABC_transporter-like_CS"/>
</dbReference>
<keyword evidence="6 10" id="KW-0067">ATP-binding</keyword>
<evidence type="ECO:0000256" key="7">
    <source>
        <dbReference type="ARBA" id="ARBA00023136"/>
    </source>
</evidence>
<evidence type="ECO:0000256" key="4">
    <source>
        <dbReference type="ARBA" id="ARBA00022475"/>
    </source>
</evidence>
<comment type="similarity">
    <text evidence="2">Belongs to the ABC transporter superfamily.</text>
</comment>
<dbReference type="Proteomes" id="UP000177894">
    <property type="component" value="Chromosome"/>
</dbReference>
<gene>
    <name evidence="10" type="primary">oppD_5</name>
    <name evidence="9" type="ORF">BJL90_00620</name>
    <name evidence="10" type="ORF">CLFO_33550</name>
</gene>
<keyword evidence="4" id="KW-1003">Cell membrane</keyword>
<feature type="domain" description="ABC transporter" evidence="8">
    <location>
        <begin position="6"/>
        <end position="251"/>
    </location>
</feature>
<dbReference type="CDD" id="cd03257">
    <property type="entry name" value="ABC_NikE_OppD_transporters"/>
    <property type="match status" value="1"/>
</dbReference>
<dbReference type="InterPro" id="IPR003593">
    <property type="entry name" value="AAA+_ATPase"/>
</dbReference>
<dbReference type="AlphaFoldDB" id="A0AAC9WHN1"/>
<name>A0AAC9WHN1_9CLOT</name>
<dbReference type="Gene3D" id="3.40.50.300">
    <property type="entry name" value="P-loop containing nucleotide triphosphate hydrolases"/>
    <property type="match status" value="1"/>
</dbReference>
<dbReference type="SMART" id="SM00382">
    <property type="entry name" value="AAA"/>
    <property type="match status" value="1"/>
</dbReference>
<dbReference type="RefSeq" id="WP_070963390.1">
    <property type="nucleotide sequence ID" value="NZ_CP017603.1"/>
</dbReference>
<evidence type="ECO:0000256" key="6">
    <source>
        <dbReference type="ARBA" id="ARBA00022840"/>
    </source>
</evidence>
<dbReference type="GO" id="GO:0005886">
    <property type="term" value="C:plasma membrane"/>
    <property type="evidence" value="ECO:0007669"/>
    <property type="project" value="UniProtKB-SubCell"/>
</dbReference>
<dbReference type="PANTHER" id="PTHR43297">
    <property type="entry name" value="OLIGOPEPTIDE TRANSPORT ATP-BINDING PROTEIN APPD"/>
    <property type="match status" value="1"/>
</dbReference>
<evidence type="ECO:0000313" key="10">
    <source>
        <dbReference type="EMBL" id="ARE88949.1"/>
    </source>
</evidence>
<comment type="subcellular location">
    <subcellularLocation>
        <location evidence="1">Cell membrane</location>
        <topology evidence="1">Peripheral membrane protein</topology>
    </subcellularLocation>
</comment>
<evidence type="ECO:0000313" key="9">
    <source>
        <dbReference type="EMBL" id="AOY74586.1"/>
    </source>
</evidence>
<dbReference type="EMBL" id="CP017603">
    <property type="protein sequence ID" value="AOY74586.1"/>
    <property type="molecule type" value="Genomic_DNA"/>
</dbReference>
<protein>
    <submittedName>
        <fullName evidence="9">Nickel import ATP-binding protein NikD</fullName>
    </submittedName>
    <submittedName>
        <fullName evidence="10">Oligopeptide transport ATP-binding protein OppD</fullName>
    </submittedName>
</protein>
<reference evidence="10 12" key="2">
    <citation type="submission" date="2017-03" db="EMBL/GenBank/DDBJ databases">
        <title>Complete sequence of Clostridium formicaceticum DSM 92.</title>
        <authorList>
            <person name="Poehlein A."/>
            <person name="Karl M."/>
            <person name="Bengelsdorf F.R."/>
            <person name="Duerre P."/>
            <person name="Daniel R."/>
        </authorList>
    </citation>
    <scope>NUCLEOTIDE SEQUENCE [LARGE SCALE GENOMIC DNA]</scope>
    <source>
        <strain evidence="10 12">DSM 92</strain>
    </source>
</reference>
<accession>A0AAC9WHN1</accession>
<evidence type="ECO:0000313" key="11">
    <source>
        <dbReference type="Proteomes" id="UP000177894"/>
    </source>
</evidence>
<dbReference type="GO" id="GO:0016887">
    <property type="term" value="F:ATP hydrolysis activity"/>
    <property type="evidence" value="ECO:0007669"/>
    <property type="project" value="InterPro"/>
</dbReference>
<organism evidence="10 12">
    <name type="scientific">Clostridium formicaceticum</name>
    <dbReference type="NCBI Taxonomy" id="1497"/>
    <lineage>
        <taxon>Bacteria</taxon>
        <taxon>Bacillati</taxon>
        <taxon>Bacillota</taxon>
        <taxon>Clostridia</taxon>
        <taxon>Eubacteriales</taxon>
        <taxon>Clostridiaceae</taxon>
        <taxon>Clostridium</taxon>
    </lineage>
</organism>
<reference evidence="9 11" key="1">
    <citation type="submission" date="2016-10" db="EMBL/GenBank/DDBJ databases">
        <title>Complete Genome Sequence of Acetogen Clostridium formicoaceticum ATCC 27076.</title>
        <authorList>
            <person name="Bao T."/>
            <person name="Cheng C."/>
            <person name="Zhao J."/>
            <person name="Yang S.-T."/>
            <person name="Wang J."/>
            <person name="Wang M."/>
        </authorList>
    </citation>
    <scope>NUCLEOTIDE SEQUENCE [LARGE SCALE GENOMIC DNA]</scope>
    <source>
        <strain evidence="9 11">ATCC 27076</strain>
    </source>
</reference>
<dbReference type="PROSITE" id="PS50893">
    <property type="entry name" value="ABC_TRANSPORTER_2"/>
    <property type="match status" value="1"/>
</dbReference>
<dbReference type="KEGG" id="cfm:BJL90_00620"/>
<proteinExistence type="inferred from homology"/>
<keyword evidence="7" id="KW-0472">Membrane</keyword>
<dbReference type="InterPro" id="IPR050388">
    <property type="entry name" value="ABC_Ni/Peptide_Import"/>
</dbReference>
<keyword evidence="5" id="KW-0547">Nucleotide-binding</keyword>
<dbReference type="Proteomes" id="UP000192478">
    <property type="component" value="Chromosome"/>
</dbReference>
<evidence type="ECO:0000259" key="8">
    <source>
        <dbReference type="PROSITE" id="PS50893"/>
    </source>
</evidence>
<dbReference type="NCBIfam" id="NF047578">
    <property type="entry name" value="opine_ATP_CntD"/>
    <property type="match status" value="1"/>
</dbReference>
<dbReference type="PANTHER" id="PTHR43297:SF2">
    <property type="entry name" value="DIPEPTIDE TRANSPORT ATP-BINDING PROTEIN DPPD"/>
    <property type="match status" value="1"/>
</dbReference>
<dbReference type="EMBL" id="CP020559">
    <property type="protein sequence ID" value="ARE88949.1"/>
    <property type="molecule type" value="Genomic_DNA"/>
</dbReference>
<evidence type="ECO:0000256" key="2">
    <source>
        <dbReference type="ARBA" id="ARBA00005417"/>
    </source>
</evidence>